<evidence type="ECO:0000259" key="1">
    <source>
        <dbReference type="Pfam" id="PF00644"/>
    </source>
</evidence>
<feature type="domain" description="PARP catalytic" evidence="1">
    <location>
        <begin position="70"/>
        <end position="202"/>
    </location>
</feature>
<keyword evidence="3" id="KW-1185">Reference proteome</keyword>
<accession>A0ABD3P8Z0</accession>
<reference evidence="2 3" key="1">
    <citation type="submission" date="2024-10" db="EMBL/GenBank/DDBJ databases">
        <title>Updated reference genomes for cyclostephanoid diatoms.</title>
        <authorList>
            <person name="Roberts W.R."/>
            <person name="Alverson A.J."/>
        </authorList>
    </citation>
    <scope>NUCLEOTIDE SEQUENCE [LARGE SCALE GENOMIC DNA]</scope>
    <source>
        <strain evidence="2 3">AJA010-31</strain>
    </source>
</reference>
<dbReference type="Pfam" id="PF00644">
    <property type="entry name" value="PARP"/>
    <property type="match status" value="1"/>
</dbReference>
<evidence type="ECO:0000313" key="3">
    <source>
        <dbReference type="Proteomes" id="UP001530400"/>
    </source>
</evidence>
<dbReference type="EMBL" id="JALLPJ020000750">
    <property type="protein sequence ID" value="KAL3783801.1"/>
    <property type="molecule type" value="Genomic_DNA"/>
</dbReference>
<evidence type="ECO:0000313" key="2">
    <source>
        <dbReference type="EMBL" id="KAL3783801.1"/>
    </source>
</evidence>
<dbReference type="Proteomes" id="UP001530400">
    <property type="component" value="Unassembled WGS sequence"/>
</dbReference>
<comment type="caution">
    <text evidence="2">The sequence shown here is derived from an EMBL/GenBank/DDBJ whole genome shotgun (WGS) entry which is preliminary data.</text>
</comment>
<dbReference type="AlphaFoldDB" id="A0ABD3P8Z0"/>
<dbReference type="InterPro" id="IPR012317">
    <property type="entry name" value="Poly(ADP-ribose)pol_cat_dom"/>
</dbReference>
<name>A0ABD3P8Z0_9STRA</name>
<organism evidence="2 3">
    <name type="scientific">Cyclotella atomus</name>
    <dbReference type="NCBI Taxonomy" id="382360"/>
    <lineage>
        <taxon>Eukaryota</taxon>
        <taxon>Sar</taxon>
        <taxon>Stramenopiles</taxon>
        <taxon>Ochrophyta</taxon>
        <taxon>Bacillariophyta</taxon>
        <taxon>Coscinodiscophyceae</taxon>
        <taxon>Thalassiosirophycidae</taxon>
        <taxon>Stephanodiscales</taxon>
        <taxon>Stephanodiscaceae</taxon>
        <taxon>Cyclotella</taxon>
    </lineage>
</organism>
<dbReference type="SUPFAM" id="SSF56399">
    <property type="entry name" value="ADP-ribosylation"/>
    <property type="match status" value="1"/>
</dbReference>
<protein>
    <recommendedName>
        <fullName evidence="1">PARP catalytic domain-containing protein</fullName>
    </recommendedName>
</protein>
<gene>
    <name evidence="2" type="ORF">ACHAWO_005223</name>
</gene>
<dbReference type="Gene3D" id="3.90.228.10">
    <property type="match status" value="1"/>
</dbReference>
<sequence length="247" mass="27936">MVPKVLDQELKRQVTPGYATYLSDWNKANVLQDMMDVDPKCMVQYKALRYDSVEIVGTWKINNKLQQEQFDAARTKIKETSPNEEESAYDIPDLCAAHESACQQTFGQKSRRSVLASWITRRENLHTILFEGHKTELSNNGLFGRGIYFAENAAKIDQYATNDEHYQIDGNLGELHERIYAESKCLHPHNARYALVCRVLLACLSSQKMALLLSIMMGSGKKVFASDARNSLASLQKHQQIDCVAGS</sequence>
<proteinExistence type="predicted"/>